<dbReference type="Proteomes" id="UP000183039">
    <property type="component" value="Unassembled WGS sequence"/>
</dbReference>
<gene>
    <name evidence="2" type="ORF">RV15_GL003281</name>
</gene>
<organism evidence="2 3">
    <name type="scientific">Enterococcus silesiacus</name>
    <dbReference type="NCBI Taxonomy" id="332949"/>
    <lineage>
        <taxon>Bacteria</taxon>
        <taxon>Bacillati</taxon>
        <taxon>Bacillota</taxon>
        <taxon>Bacilli</taxon>
        <taxon>Lactobacillales</taxon>
        <taxon>Enterococcaceae</taxon>
        <taxon>Enterococcus</taxon>
    </lineage>
</organism>
<keyword evidence="1" id="KW-1133">Transmembrane helix</keyword>
<evidence type="ECO:0000313" key="3">
    <source>
        <dbReference type="Proteomes" id="UP000183039"/>
    </source>
</evidence>
<comment type="caution">
    <text evidence="2">The sequence shown here is derived from an EMBL/GenBank/DDBJ whole genome shotgun (WGS) entry which is preliminary data.</text>
</comment>
<keyword evidence="1" id="KW-0472">Membrane</keyword>
<dbReference type="AlphaFoldDB" id="A0AA91JPY0"/>
<reference evidence="2 3" key="1">
    <citation type="submission" date="2014-12" db="EMBL/GenBank/DDBJ databases">
        <title>Draft genome sequences of 29 type strains of Enterococci.</title>
        <authorList>
            <person name="Zhong Z."/>
            <person name="Sun Z."/>
            <person name="Liu W."/>
            <person name="Zhang W."/>
            <person name="Zhang H."/>
        </authorList>
    </citation>
    <scope>NUCLEOTIDE SEQUENCE [LARGE SCALE GENOMIC DNA]</scope>
    <source>
        <strain evidence="2 3">DSM 22801</strain>
    </source>
</reference>
<keyword evidence="1" id="KW-0812">Transmembrane</keyword>
<feature type="transmembrane region" description="Helical" evidence="1">
    <location>
        <begin position="65"/>
        <end position="92"/>
    </location>
</feature>
<evidence type="ECO:0000256" key="1">
    <source>
        <dbReference type="SAM" id="Phobius"/>
    </source>
</evidence>
<dbReference type="EMBL" id="JXLC01000007">
    <property type="protein sequence ID" value="OJG92179.1"/>
    <property type="molecule type" value="Genomic_DNA"/>
</dbReference>
<proteinExistence type="predicted"/>
<protein>
    <submittedName>
        <fullName evidence="2">Uncharacterized protein</fullName>
    </submittedName>
</protein>
<feature type="transmembrane region" description="Helical" evidence="1">
    <location>
        <begin position="12"/>
        <end position="45"/>
    </location>
</feature>
<accession>A0AA91JPY0</accession>
<sequence length="189" mass="21147">MYRNVYSKNFVITLAVLPVLVQLVIMLVNGNLGTGVAVLGAFSLIRFRSVAGGAREITSIFWSMGIGLATGMGYVSYIAIFSVIIACFLVFLNTIHFGEKQKVAEREIKVTIPEDLDYPDLFDDLFQQYAYTSSLDSVKTTNMGSLYELRYRITLKDSQTEKELMDAMRVRNGNLTIISGKVSTNREEL</sequence>
<dbReference type="Pfam" id="PF16316">
    <property type="entry name" value="DUF4956"/>
    <property type="match status" value="1"/>
</dbReference>
<name>A0AA91JPY0_9ENTE</name>
<evidence type="ECO:0000313" key="2">
    <source>
        <dbReference type="EMBL" id="OJG92179.1"/>
    </source>
</evidence>
<dbReference type="InterPro" id="IPR032531">
    <property type="entry name" value="DUF4956"/>
</dbReference>